<gene>
    <name evidence="1" type="ORF">I5L79_18270</name>
</gene>
<protein>
    <submittedName>
        <fullName evidence="1">IS1 family transposase</fullName>
    </submittedName>
</protein>
<proteinExistence type="predicted"/>
<dbReference type="Proteomes" id="UP000601099">
    <property type="component" value="Unassembled WGS sequence"/>
</dbReference>
<accession>A0ABS0L5V4</accession>
<evidence type="ECO:0000313" key="1">
    <source>
        <dbReference type="EMBL" id="MBG8555498.1"/>
    </source>
</evidence>
<dbReference type="Pfam" id="PF03400">
    <property type="entry name" value="DDE_Tnp_IS1"/>
    <property type="match status" value="1"/>
</dbReference>
<evidence type="ECO:0000313" key="2">
    <source>
        <dbReference type="Proteomes" id="UP000601099"/>
    </source>
</evidence>
<keyword evidence="2" id="KW-1185">Reference proteome</keyword>
<organism evidence="1 2">
    <name type="scientific">Hymenobacter guriensis</name>
    <dbReference type="NCBI Taxonomy" id="2793065"/>
    <lineage>
        <taxon>Bacteria</taxon>
        <taxon>Pseudomonadati</taxon>
        <taxon>Bacteroidota</taxon>
        <taxon>Cytophagia</taxon>
        <taxon>Cytophagales</taxon>
        <taxon>Hymenobacteraceae</taxon>
        <taxon>Hymenobacter</taxon>
    </lineage>
</organism>
<dbReference type="RefSeq" id="WP_196956515.1">
    <property type="nucleotide sequence ID" value="NZ_JADWYK010000013.1"/>
</dbReference>
<name>A0ABS0L5V4_9BACT</name>
<sequence>MELDEMWTFVGRKRRKVWRWLAVERHTHHIVAWVLGTPGTATARRLWQALPAAYRTGTWYYTNEWTTYRRVLPPAAHRPSAKGSGRTSIVEALSCSLRQRCACSFSCFLAMHRIRLQLCIDDHNVRCTLN</sequence>
<reference evidence="1 2" key="1">
    <citation type="submission" date="2020-11" db="EMBL/GenBank/DDBJ databases">
        <title>Hymenobacter sp.</title>
        <authorList>
            <person name="Kim M.K."/>
        </authorList>
    </citation>
    <scope>NUCLEOTIDE SEQUENCE [LARGE SCALE GENOMIC DNA]</scope>
    <source>
        <strain evidence="1 2">BT594</strain>
    </source>
</reference>
<dbReference type="InterPro" id="IPR005063">
    <property type="entry name" value="Transposase_27"/>
</dbReference>
<dbReference type="EMBL" id="JADWYK010000013">
    <property type="protein sequence ID" value="MBG8555498.1"/>
    <property type="molecule type" value="Genomic_DNA"/>
</dbReference>
<comment type="caution">
    <text evidence="1">The sequence shown here is derived from an EMBL/GenBank/DDBJ whole genome shotgun (WGS) entry which is preliminary data.</text>
</comment>